<accession>A0A545AK70</accession>
<dbReference type="SUPFAM" id="SSF69786">
    <property type="entry name" value="YggU-like"/>
    <property type="match status" value="1"/>
</dbReference>
<dbReference type="NCBIfam" id="TIGR00251">
    <property type="entry name" value="DUF167 family protein"/>
    <property type="match status" value="1"/>
</dbReference>
<dbReference type="InParanoid" id="A0A545AK70"/>
<evidence type="ECO:0000313" key="4">
    <source>
        <dbReference type="Proteomes" id="UP000317982"/>
    </source>
</evidence>
<dbReference type="HAMAP" id="MF_00634">
    <property type="entry name" value="UPF0235"/>
    <property type="match status" value="1"/>
</dbReference>
<evidence type="ECO:0000313" key="3">
    <source>
        <dbReference type="EMBL" id="TQS41689.1"/>
    </source>
</evidence>
<keyword evidence="4" id="KW-1185">Reference proteome</keyword>
<dbReference type="Pfam" id="PF02594">
    <property type="entry name" value="DUF167"/>
    <property type="match status" value="1"/>
</dbReference>
<protein>
    <recommendedName>
        <fullName evidence="2">UPF0235 protein FL583_28015</fullName>
    </recommendedName>
</protein>
<evidence type="ECO:0000256" key="1">
    <source>
        <dbReference type="ARBA" id="ARBA00010364"/>
    </source>
</evidence>
<dbReference type="OrthoDB" id="5244571at2"/>
<sequence>MRRRYPAPRRAASVTDSHEFVVPVRVKPGASRPRVGGSHDGPYGTALIVAVSARAVDGRATQAALDAVAAAFGVRPSGITLRAGRTSRDKLVALTVPPPDATDRLRALLRFEDVRRNGM</sequence>
<comment type="similarity">
    <text evidence="1 2">Belongs to the UPF0235 family.</text>
</comment>
<dbReference type="SMART" id="SM01152">
    <property type="entry name" value="DUF167"/>
    <property type="match status" value="1"/>
</dbReference>
<comment type="caution">
    <text evidence="3">The sequence shown here is derived from an EMBL/GenBank/DDBJ whole genome shotgun (WGS) entry which is preliminary data.</text>
</comment>
<dbReference type="InterPro" id="IPR036591">
    <property type="entry name" value="YggU-like_sf"/>
</dbReference>
<proteinExistence type="inferred from homology"/>
<dbReference type="Proteomes" id="UP000317982">
    <property type="component" value="Unassembled WGS sequence"/>
</dbReference>
<dbReference type="Gene3D" id="3.30.1200.10">
    <property type="entry name" value="YggU-like"/>
    <property type="match status" value="1"/>
</dbReference>
<reference evidence="3 4" key="1">
    <citation type="submission" date="2019-07" db="EMBL/GenBank/DDBJ databases">
        <title>Cryptosporangium phraense sp. nov., isolated from plant litter.</title>
        <authorList>
            <person name="Suriyachadkun C."/>
        </authorList>
    </citation>
    <scope>NUCLEOTIDE SEQUENCE [LARGE SCALE GENOMIC DNA]</scope>
    <source>
        <strain evidence="3 4">A-T 5661</strain>
    </source>
</reference>
<name>A0A545AK70_9ACTN</name>
<evidence type="ECO:0000256" key="2">
    <source>
        <dbReference type="HAMAP-Rule" id="MF_00634"/>
    </source>
</evidence>
<dbReference type="InterPro" id="IPR003746">
    <property type="entry name" value="DUF167"/>
</dbReference>
<dbReference type="EMBL" id="VIRS01000023">
    <property type="protein sequence ID" value="TQS41689.1"/>
    <property type="molecule type" value="Genomic_DNA"/>
</dbReference>
<dbReference type="AlphaFoldDB" id="A0A545AK70"/>
<gene>
    <name evidence="3" type="ORF">FL583_28015</name>
</gene>
<organism evidence="3 4">
    <name type="scientific">Cryptosporangium phraense</name>
    <dbReference type="NCBI Taxonomy" id="2593070"/>
    <lineage>
        <taxon>Bacteria</taxon>
        <taxon>Bacillati</taxon>
        <taxon>Actinomycetota</taxon>
        <taxon>Actinomycetes</taxon>
        <taxon>Cryptosporangiales</taxon>
        <taxon>Cryptosporangiaceae</taxon>
        <taxon>Cryptosporangium</taxon>
    </lineage>
</organism>